<dbReference type="PANTHER" id="PTHR21569">
    <property type="entry name" value="RIBOSOMAL PROTEIN S9"/>
    <property type="match status" value="1"/>
</dbReference>
<feature type="compositionally biased region" description="Basic residues" evidence="6">
    <location>
        <begin position="146"/>
        <end position="156"/>
    </location>
</feature>
<dbReference type="GO" id="GO:0003735">
    <property type="term" value="F:structural constituent of ribosome"/>
    <property type="evidence" value="ECO:0007669"/>
    <property type="project" value="InterPro"/>
</dbReference>
<evidence type="ECO:0000256" key="6">
    <source>
        <dbReference type="SAM" id="MobiDB-lite"/>
    </source>
</evidence>
<dbReference type="AlphaFoldDB" id="A0A317JQ80"/>
<dbReference type="InterPro" id="IPR000754">
    <property type="entry name" value="Ribosomal_uS9"/>
</dbReference>
<evidence type="ECO:0000313" key="8">
    <source>
        <dbReference type="Proteomes" id="UP000246104"/>
    </source>
</evidence>
<dbReference type="GO" id="GO:0022627">
    <property type="term" value="C:cytosolic small ribosomal subunit"/>
    <property type="evidence" value="ECO:0007669"/>
    <property type="project" value="TreeGrafter"/>
</dbReference>
<dbReference type="InterPro" id="IPR023035">
    <property type="entry name" value="Ribosomal_uS9_bac/plastid"/>
</dbReference>
<protein>
    <recommendedName>
        <fullName evidence="5">30S ribosomal protein S9</fullName>
    </recommendedName>
</protein>
<dbReference type="PROSITE" id="PS00360">
    <property type="entry name" value="RIBOSOMAL_S9"/>
    <property type="match status" value="1"/>
</dbReference>
<evidence type="ECO:0000313" key="7">
    <source>
        <dbReference type="EMBL" id="PWU23678.1"/>
    </source>
</evidence>
<name>A0A317JQ80_9BACT</name>
<sequence length="156" mass="17211">MPLKKKTQVIQKVVKKAPAAAPAKGKRGDYIATVGRRKTSVARVRLYRGSGENTVNDKSFQEFFGDWICRSQVLEPLFATEMDKSVSFSVKVSGGGKKSQAQAVAHGISRGLIKLNEELKATLRKKGLLTRDPRMKETRKIGTGGKARRAKQSPKR</sequence>
<evidence type="ECO:0000256" key="3">
    <source>
        <dbReference type="ARBA" id="ARBA00023274"/>
    </source>
</evidence>
<dbReference type="InterPro" id="IPR020568">
    <property type="entry name" value="Ribosomal_Su5_D2-typ_SF"/>
</dbReference>
<dbReference type="Pfam" id="PF00380">
    <property type="entry name" value="Ribosomal_S9"/>
    <property type="match status" value="1"/>
</dbReference>
<dbReference type="Gene3D" id="3.30.230.10">
    <property type="match status" value="1"/>
</dbReference>
<evidence type="ECO:0000256" key="2">
    <source>
        <dbReference type="ARBA" id="ARBA00022980"/>
    </source>
</evidence>
<evidence type="ECO:0000256" key="1">
    <source>
        <dbReference type="ARBA" id="ARBA00005251"/>
    </source>
</evidence>
<keyword evidence="3 4" id="KW-0687">Ribonucleoprotein</keyword>
<accession>A0A317JQ80</accession>
<reference evidence="7 8" key="1">
    <citation type="submission" date="2018-02" db="EMBL/GenBank/DDBJ databases">
        <title>Genomic Reconstructions from Amazon Rainforest and Pasture Soil Reveal Novel Insights into the Physiology of Candidate Phyla in Tropical Sites.</title>
        <authorList>
            <person name="Kroeger M.E."/>
            <person name="Delmont T."/>
            <person name="Eren A.M."/>
            <person name="Guo J."/>
            <person name="Meyer K.M."/>
            <person name="Khan K."/>
            <person name="Rodrigues J.L.M."/>
            <person name="Bohannan B.J.M."/>
            <person name="Tringe S."/>
            <person name="Borges C.D."/>
            <person name="Tiedje J."/>
            <person name="Tsai S.M."/>
            <person name="Nusslein K."/>
        </authorList>
    </citation>
    <scope>NUCLEOTIDE SEQUENCE [LARGE SCALE GENOMIC DNA]</scope>
    <source>
        <strain evidence="7">Amazon FNV 2010 28 9</strain>
    </source>
</reference>
<feature type="region of interest" description="Disordered" evidence="6">
    <location>
        <begin position="126"/>
        <end position="156"/>
    </location>
</feature>
<dbReference type="Proteomes" id="UP000246104">
    <property type="component" value="Unassembled WGS sequence"/>
</dbReference>
<dbReference type="GO" id="GO:0006412">
    <property type="term" value="P:translation"/>
    <property type="evidence" value="ECO:0007669"/>
    <property type="project" value="InterPro"/>
</dbReference>
<dbReference type="PANTHER" id="PTHR21569:SF1">
    <property type="entry name" value="SMALL RIBOSOMAL SUBUNIT PROTEIN US9M"/>
    <property type="match status" value="1"/>
</dbReference>
<keyword evidence="2 4" id="KW-0689">Ribosomal protein</keyword>
<dbReference type="GO" id="GO:0003723">
    <property type="term" value="F:RNA binding"/>
    <property type="evidence" value="ECO:0007669"/>
    <property type="project" value="TreeGrafter"/>
</dbReference>
<evidence type="ECO:0000256" key="5">
    <source>
        <dbReference type="RuleBase" id="RU003816"/>
    </source>
</evidence>
<proteinExistence type="inferred from homology"/>
<comment type="similarity">
    <text evidence="1 4">Belongs to the universal ribosomal protein uS9 family.</text>
</comment>
<gene>
    <name evidence="7" type="ORF">C5B42_02080</name>
</gene>
<dbReference type="InterPro" id="IPR020574">
    <property type="entry name" value="Ribosomal_uS9_CS"/>
</dbReference>
<dbReference type="InterPro" id="IPR014721">
    <property type="entry name" value="Ribsml_uS5_D2-typ_fold_subgr"/>
</dbReference>
<dbReference type="EMBL" id="PSRQ01000025">
    <property type="protein sequence ID" value="PWU23678.1"/>
    <property type="molecule type" value="Genomic_DNA"/>
</dbReference>
<comment type="caution">
    <text evidence="7">The sequence shown here is derived from an EMBL/GenBank/DDBJ whole genome shotgun (WGS) entry which is preliminary data.</text>
</comment>
<dbReference type="NCBIfam" id="NF001099">
    <property type="entry name" value="PRK00132.1"/>
    <property type="match status" value="1"/>
</dbReference>
<organism evidence="7 8">
    <name type="scientific">Candidatus Cerribacteria bacterium 'Amazon FNV 2010 28 9'</name>
    <dbReference type="NCBI Taxonomy" id="2081795"/>
    <lineage>
        <taxon>Bacteria</taxon>
        <taxon>Candidatus Cerribacteria</taxon>
    </lineage>
</organism>
<feature type="compositionally biased region" description="Basic and acidic residues" evidence="6">
    <location>
        <begin position="129"/>
        <end position="140"/>
    </location>
</feature>
<evidence type="ECO:0000256" key="4">
    <source>
        <dbReference type="RuleBase" id="RU003815"/>
    </source>
</evidence>
<dbReference type="SUPFAM" id="SSF54211">
    <property type="entry name" value="Ribosomal protein S5 domain 2-like"/>
    <property type="match status" value="1"/>
</dbReference>